<dbReference type="Proteomes" id="UP000464657">
    <property type="component" value="Chromosome"/>
</dbReference>
<name>A0A7L4ZSU5_9FLAO</name>
<dbReference type="AlphaFoldDB" id="A0A7L4ZSU5"/>
<protein>
    <submittedName>
        <fullName evidence="1">Uncharacterized protein</fullName>
    </submittedName>
</protein>
<accession>A0A7L4ZSU5</accession>
<dbReference type="KEGG" id="kan:IMCC3317_44970"/>
<dbReference type="RefSeq" id="WP_160131602.1">
    <property type="nucleotide sequence ID" value="NZ_CP019288.1"/>
</dbReference>
<proteinExistence type="predicted"/>
<reference evidence="1 2" key="1">
    <citation type="journal article" date="2013" name="Int. J. Syst. Evol. Microbiol.">
        <title>Kordia antarctica sp. nov., isolated from Antarctic seawater.</title>
        <authorList>
            <person name="Baek K."/>
            <person name="Choi A."/>
            <person name="Kang I."/>
            <person name="Lee K."/>
            <person name="Cho J.C."/>
        </authorList>
    </citation>
    <scope>NUCLEOTIDE SEQUENCE [LARGE SCALE GENOMIC DNA]</scope>
    <source>
        <strain evidence="1 2">IMCC3317</strain>
    </source>
</reference>
<dbReference type="EMBL" id="CP019288">
    <property type="protein sequence ID" value="QHI39096.1"/>
    <property type="molecule type" value="Genomic_DNA"/>
</dbReference>
<keyword evidence="2" id="KW-1185">Reference proteome</keyword>
<sequence length="89" mass="9857">MSLPKPPKHNNDCVKCGSKITTFHKTTNAAGTAEVAFCEACYGYPCYCNRVSVCNQGSFLVSMNPLKISIKCPSCRHWAALVQIKDGWW</sequence>
<evidence type="ECO:0000313" key="1">
    <source>
        <dbReference type="EMBL" id="QHI39096.1"/>
    </source>
</evidence>
<gene>
    <name evidence="1" type="ORF">IMCC3317_44970</name>
</gene>
<evidence type="ECO:0000313" key="2">
    <source>
        <dbReference type="Proteomes" id="UP000464657"/>
    </source>
</evidence>
<organism evidence="1 2">
    <name type="scientific">Kordia antarctica</name>
    <dbReference type="NCBI Taxonomy" id="1218801"/>
    <lineage>
        <taxon>Bacteria</taxon>
        <taxon>Pseudomonadati</taxon>
        <taxon>Bacteroidota</taxon>
        <taxon>Flavobacteriia</taxon>
        <taxon>Flavobacteriales</taxon>
        <taxon>Flavobacteriaceae</taxon>
        <taxon>Kordia</taxon>
    </lineage>
</organism>